<dbReference type="RefSeq" id="WP_286526708.1">
    <property type="nucleotide sequence ID" value="NZ_JAUJZH010000012.1"/>
</dbReference>
<dbReference type="CDD" id="cd00090">
    <property type="entry name" value="HTH_ARSR"/>
    <property type="match status" value="1"/>
</dbReference>
<keyword evidence="6" id="KW-1185">Reference proteome</keyword>
<dbReference type="InterPro" id="IPR019887">
    <property type="entry name" value="Tscrpt_reg_AsnC/Lrp_C"/>
</dbReference>
<dbReference type="Proteomes" id="UP001169027">
    <property type="component" value="Unassembled WGS sequence"/>
</dbReference>
<name>A0ABT8S596_9BURK</name>
<dbReference type="Gene3D" id="1.10.10.10">
    <property type="entry name" value="Winged helix-like DNA-binding domain superfamily/Winged helix DNA-binding domain"/>
    <property type="match status" value="1"/>
</dbReference>
<evidence type="ECO:0000256" key="1">
    <source>
        <dbReference type="ARBA" id="ARBA00023015"/>
    </source>
</evidence>
<keyword evidence="2" id="KW-0238">DNA-binding</keyword>
<dbReference type="PANTHER" id="PTHR30154:SF46">
    <property type="entry name" value="TRANSCRIPTIONAL REGULATORY PROTEIN"/>
    <property type="match status" value="1"/>
</dbReference>
<dbReference type="InterPro" id="IPR019888">
    <property type="entry name" value="Tscrpt_reg_AsnC-like"/>
</dbReference>
<keyword evidence="3" id="KW-0804">Transcription</keyword>
<proteinExistence type="predicted"/>
<dbReference type="InterPro" id="IPR011008">
    <property type="entry name" value="Dimeric_a/b-barrel"/>
</dbReference>
<dbReference type="PROSITE" id="PS50956">
    <property type="entry name" value="HTH_ASNC_2"/>
    <property type="match status" value="1"/>
</dbReference>
<evidence type="ECO:0000259" key="4">
    <source>
        <dbReference type="PROSITE" id="PS50956"/>
    </source>
</evidence>
<accession>A0ABT8S596</accession>
<evidence type="ECO:0000313" key="5">
    <source>
        <dbReference type="EMBL" id="MDO1534088.1"/>
    </source>
</evidence>
<dbReference type="PRINTS" id="PR00033">
    <property type="entry name" value="HTHASNC"/>
</dbReference>
<evidence type="ECO:0000313" key="6">
    <source>
        <dbReference type="Proteomes" id="UP001169027"/>
    </source>
</evidence>
<feature type="domain" description="HTH asnC-type" evidence="4">
    <location>
        <begin position="6"/>
        <end position="67"/>
    </location>
</feature>
<dbReference type="EMBL" id="JAUKVY010000012">
    <property type="protein sequence ID" value="MDO1534088.1"/>
    <property type="molecule type" value="Genomic_DNA"/>
</dbReference>
<keyword evidence="1" id="KW-0805">Transcription regulation</keyword>
<comment type="caution">
    <text evidence="5">The sequence shown here is derived from an EMBL/GenBank/DDBJ whole genome shotgun (WGS) entry which is preliminary data.</text>
</comment>
<sequence>MYDPDFDRTDRKILAFLQEHGRASNLELAEAAGLSPAQCHRRHRRLEEAGFIARYETRLAPARLDLHVVAFILVAMEKGHIRDLSKFTNVVIDMPEVLECYSITGDYDFVMKVIARDLKGLSRFLIDKLMRLPGVDGVRSSVCLDEFKCTSALPLPE</sequence>
<dbReference type="Pfam" id="PF13412">
    <property type="entry name" value="HTH_24"/>
    <property type="match status" value="1"/>
</dbReference>
<dbReference type="PANTHER" id="PTHR30154">
    <property type="entry name" value="LEUCINE-RESPONSIVE REGULATORY PROTEIN"/>
    <property type="match status" value="1"/>
</dbReference>
<dbReference type="SMART" id="SM00344">
    <property type="entry name" value="HTH_ASNC"/>
    <property type="match status" value="1"/>
</dbReference>
<dbReference type="InterPro" id="IPR036388">
    <property type="entry name" value="WH-like_DNA-bd_sf"/>
</dbReference>
<dbReference type="Gene3D" id="3.30.70.920">
    <property type="match status" value="1"/>
</dbReference>
<organism evidence="5 6">
    <name type="scientific">Variovorax ginsengisoli</name>
    <dbReference type="NCBI Taxonomy" id="363844"/>
    <lineage>
        <taxon>Bacteria</taxon>
        <taxon>Pseudomonadati</taxon>
        <taxon>Pseudomonadota</taxon>
        <taxon>Betaproteobacteria</taxon>
        <taxon>Burkholderiales</taxon>
        <taxon>Comamonadaceae</taxon>
        <taxon>Variovorax</taxon>
    </lineage>
</organism>
<evidence type="ECO:0000256" key="3">
    <source>
        <dbReference type="ARBA" id="ARBA00023163"/>
    </source>
</evidence>
<dbReference type="InterPro" id="IPR000485">
    <property type="entry name" value="AsnC-type_HTH_dom"/>
</dbReference>
<dbReference type="Pfam" id="PF01037">
    <property type="entry name" value="AsnC_trans_reg"/>
    <property type="match status" value="1"/>
</dbReference>
<dbReference type="InterPro" id="IPR036390">
    <property type="entry name" value="WH_DNA-bd_sf"/>
</dbReference>
<protein>
    <submittedName>
        <fullName evidence="5">Lrp/AsnC family transcriptional regulator</fullName>
    </submittedName>
</protein>
<dbReference type="InterPro" id="IPR011991">
    <property type="entry name" value="ArsR-like_HTH"/>
</dbReference>
<evidence type="ECO:0000256" key="2">
    <source>
        <dbReference type="ARBA" id="ARBA00023125"/>
    </source>
</evidence>
<gene>
    <name evidence="5" type="ORF">Q2T77_17525</name>
</gene>
<dbReference type="SUPFAM" id="SSF46785">
    <property type="entry name" value="Winged helix' DNA-binding domain"/>
    <property type="match status" value="1"/>
</dbReference>
<dbReference type="SUPFAM" id="SSF54909">
    <property type="entry name" value="Dimeric alpha+beta barrel"/>
    <property type="match status" value="1"/>
</dbReference>
<reference evidence="5" key="1">
    <citation type="submission" date="2023-06" db="EMBL/GenBank/DDBJ databases">
        <authorList>
            <person name="Jiang Y."/>
            <person name="Liu Q."/>
        </authorList>
    </citation>
    <scope>NUCLEOTIDE SEQUENCE</scope>
    <source>
        <strain evidence="5">CGMCC 1.12090</strain>
    </source>
</reference>